<evidence type="ECO:0000313" key="4">
    <source>
        <dbReference type="EMBL" id="KAF4717803.1"/>
    </source>
</evidence>
<evidence type="ECO:0000256" key="1">
    <source>
        <dbReference type="ARBA" id="ARBA00004370"/>
    </source>
</evidence>
<dbReference type="InterPro" id="IPR000184">
    <property type="entry name" value="Bac_surfAg_D15"/>
</dbReference>
<sequence>LPPVTPFQDRFFLGGGAVDPISGLRGFRYRSAGAAAPRVGGAPGADPTYDYTGGDMLLSAHFLASMPITWLNNLRRSSDVEPHNDYGEELDDDRDDGTLSINMRAFAFAQAGCLIEKPRLNRARLIEDARDGLRASAGVGLSLPFLGTNLLELSFAFPMVKRASDAVQRLQLGARIRGLLPTSSWS</sequence>
<dbReference type="AlphaFoldDB" id="A0A7J6RB08"/>
<comment type="subcellular location">
    <subcellularLocation>
        <location evidence="1">Membrane</location>
    </subcellularLocation>
</comment>
<evidence type="ECO:0000313" key="5">
    <source>
        <dbReference type="Proteomes" id="UP000574390"/>
    </source>
</evidence>
<accession>A0A7J6RB08</accession>
<gene>
    <name evidence="4" type="ORF">FOZ62_009883</name>
</gene>
<evidence type="ECO:0000259" key="3">
    <source>
        <dbReference type="Pfam" id="PF01103"/>
    </source>
</evidence>
<reference evidence="4 5" key="1">
    <citation type="submission" date="2020-04" db="EMBL/GenBank/DDBJ databases">
        <title>Perkinsus olseni comparative genomics.</title>
        <authorList>
            <person name="Bogema D.R."/>
        </authorList>
    </citation>
    <scope>NUCLEOTIDE SEQUENCE [LARGE SCALE GENOMIC DNA]</scope>
    <source>
        <strain evidence="4">ATCC PRA-205</strain>
    </source>
</reference>
<protein>
    <recommendedName>
        <fullName evidence="3">Bacterial surface antigen (D15) domain-containing protein</fullName>
    </recommendedName>
</protein>
<feature type="non-terminal residue" evidence="4">
    <location>
        <position position="1"/>
    </location>
</feature>
<proteinExistence type="predicted"/>
<comment type="caution">
    <text evidence="4">The sequence shown here is derived from an EMBL/GenBank/DDBJ whole genome shotgun (WGS) entry which is preliminary data.</text>
</comment>
<dbReference type="Pfam" id="PF01103">
    <property type="entry name" value="Omp85"/>
    <property type="match status" value="1"/>
</dbReference>
<keyword evidence="2" id="KW-0472">Membrane</keyword>
<organism evidence="4 5">
    <name type="scientific">Perkinsus olseni</name>
    <name type="common">Perkinsus atlanticus</name>
    <dbReference type="NCBI Taxonomy" id="32597"/>
    <lineage>
        <taxon>Eukaryota</taxon>
        <taxon>Sar</taxon>
        <taxon>Alveolata</taxon>
        <taxon>Perkinsozoa</taxon>
        <taxon>Perkinsea</taxon>
        <taxon>Perkinsida</taxon>
        <taxon>Perkinsidae</taxon>
        <taxon>Perkinsus</taxon>
    </lineage>
</organism>
<name>A0A7J6RB08_PEROL</name>
<dbReference type="GO" id="GO:0019867">
    <property type="term" value="C:outer membrane"/>
    <property type="evidence" value="ECO:0007669"/>
    <property type="project" value="InterPro"/>
</dbReference>
<dbReference type="EMBL" id="JABANM010023476">
    <property type="protein sequence ID" value="KAF4717803.1"/>
    <property type="molecule type" value="Genomic_DNA"/>
</dbReference>
<dbReference type="Gene3D" id="2.40.160.50">
    <property type="entry name" value="membrane protein fhac: a member of the omp85/tpsb transporter family"/>
    <property type="match status" value="1"/>
</dbReference>
<dbReference type="Proteomes" id="UP000574390">
    <property type="component" value="Unassembled WGS sequence"/>
</dbReference>
<evidence type="ECO:0000256" key="2">
    <source>
        <dbReference type="ARBA" id="ARBA00023136"/>
    </source>
</evidence>
<feature type="domain" description="Bacterial surface antigen (D15)" evidence="3">
    <location>
        <begin position="5"/>
        <end position="173"/>
    </location>
</feature>